<accession>A0ABZ0SJE8</accession>
<evidence type="ECO:0000256" key="7">
    <source>
        <dbReference type="ARBA" id="ARBA00022777"/>
    </source>
</evidence>
<dbReference type="InterPro" id="IPR036890">
    <property type="entry name" value="HATPase_C_sf"/>
</dbReference>
<dbReference type="SMART" id="SM00387">
    <property type="entry name" value="HATPase_c"/>
    <property type="match status" value="1"/>
</dbReference>
<dbReference type="GO" id="GO:0016301">
    <property type="term" value="F:kinase activity"/>
    <property type="evidence" value="ECO:0007669"/>
    <property type="project" value="UniProtKB-KW"/>
</dbReference>
<dbReference type="Gene3D" id="3.30.565.10">
    <property type="entry name" value="Histidine kinase-like ATPase, C-terminal domain"/>
    <property type="match status" value="1"/>
</dbReference>
<keyword evidence="7 15" id="KW-0418">Kinase</keyword>
<dbReference type="SMART" id="SM00388">
    <property type="entry name" value="HisKA"/>
    <property type="match status" value="1"/>
</dbReference>
<dbReference type="Pfam" id="PF00512">
    <property type="entry name" value="HisKA"/>
    <property type="match status" value="1"/>
</dbReference>
<dbReference type="InterPro" id="IPR003661">
    <property type="entry name" value="HisK_dim/P_dom"/>
</dbReference>
<dbReference type="Pfam" id="PF02518">
    <property type="entry name" value="HATPase_c"/>
    <property type="match status" value="1"/>
</dbReference>
<sequence length="458" mass="47452">MRRWLRTLGGRTMLATTLVAVVAVLVTAAASLPLVSLAVDLQVRRQLTTQALTLAAATPGVRDRAVAASGHGGARLAVVSADGTARGSAAALVTPRVRTAIDKRSDVSTTVDVGGRTFVLVARTLDGGGALIAAQRVDDVQRTSQAIVLSVLAALLIGLVIAIGAGALLARATVRPLKATAALARRIAAGERGLEVPQQSVAEVDDIASALTTLDRALAVSEDRQREFLLSVSHELRTPLTAVRGYAEALADGLISPDEAAEVGTTLVAETVRLDRFVSDLLELARLDADDFTLSFSDVDAGVLVADAARAWSGRARALQVELVTGPVRPEPLRTDPMRARQLLDGLIENALRAVPPGGHVIVAQPDARSIEVRDDGPGLDADDLAHVFDRGVIHGRYRDARPVGTGLGLSIAARLAARLGAALTAGSAPEGGASFRVTFPSSGHQDARPAGPVASFP</sequence>
<dbReference type="EC" id="2.7.13.3" evidence="3"/>
<keyword evidence="5" id="KW-0808">Transferase</keyword>
<feature type="domain" description="HAMP" evidence="14">
    <location>
        <begin position="171"/>
        <end position="223"/>
    </location>
</feature>
<evidence type="ECO:0000259" key="13">
    <source>
        <dbReference type="PROSITE" id="PS50109"/>
    </source>
</evidence>
<dbReference type="InterPro" id="IPR050428">
    <property type="entry name" value="TCS_sensor_his_kinase"/>
</dbReference>
<dbReference type="Gene3D" id="6.10.340.10">
    <property type="match status" value="1"/>
</dbReference>
<keyword evidence="16" id="KW-1185">Reference proteome</keyword>
<comment type="subcellular location">
    <subcellularLocation>
        <location evidence="2">Cell membrane</location>
    </subcellularLocation>
</comment>
<dbReference type="PANTHER" id="PTHR45436">
    <property type="entry name" value="SENSOR HISTIDINE KINASE YKOH"/>
    <property type="match status" value="1"/>
</dbReference>
<evidence type="ECO:0000313" key="15">
    <source>
        <dbReference type="EMBL" id="WPR89489.1"/>
    </source>
</evidence>
<evidence type="ECO:0000256" key="3">
    <source>
        <dbReference type="ARBA" id="ARBA00012438"/>
    </source>
</evidence>
<evidence type="ECO:0000256" key="8">
    <source>
        <dbReference type="ARBA" id="ARBA00022989"/>
    </source>
</evidence>
<dbReference type="SUPFAM" id="SSF47384">
    <property type="entry name" value="Homodimeric domain of signal transducing histidine kinase"/>
    <property type="match status" value="1"/>
</dbReference>
<dbReference type="PROSITE" id="PS50885">
    <property type="entry name" value="HAMP"/>
    <property type="match status" value="1"/>
</dbReference>
<evidence type="ECO:0000256" key="12">
    <source>
        <dbReference type="SAM" id="Phobius"/>
    </source>
</evidence>
<feature type="domain" description="Histidine kinase" evidence="13">
    <location>
        <begin position="231"/>
        <end position="444"/>
    </location>
</feature>
<keyword evidence="8 12" id="KW-1133">Transmembrane helix</keyword>
<evidence type="ECO:0000256" key="11">
    <source>
        <dbReference type="SAM" id="MobiDB-lite"/>
    </source>
</evidence>
<keyword evidence="10 12" id="KW-0472">Membrane</keyword>
<keyword evidence="4" id="KW-0597">Phosphoprotein</keyword>
<dbReference type="RefSeq" id="WP_320942203.1">
    <property type="nucleotide sequence ID" value="NZ_BAABEU010000003.1"/>
</dbReference>
<dbReference type="PANTHER" id="PTHR45436:SF5">
    <property type="entry name" value="SENSOR HISTIDINE KINASE TRCS"/>
    <property type="match status" value="1"/>
</dbReference>
<reference evidence="15 16" key="1">
    <citation type="submission" date="2023-11" db="EMBL/GenBank/DDBJ databases">
        <title>Genome sequence of Microbacterium rhizosphaerae KACC 19337.</title>
        <authorList>
            <person name="Choi H."/>
            <person name="Kim S."/>
            <person name="Kim Y."/>
            <person name="Kwon S.-W."/>
            <person name="Heo J."/>
        </authorList>
    </citation>
    <scope>NUCLEOTIDE SEQUENCE [LARGE SCALE GENOMIC DNA]</scope>
    <source>
        <strain evidence="15 16">KACC 19337</strain>
    </source>
</reference>
<proteinExistence type="predicted"/>
<feature type="region of interest" description="Disordered" evidence="11">
    <location>
        <begin position="437"/>
        <end position="458"/>
    </location>
</feature>
<dbReference type="InterPro" id="IPR004358">
    <property type="entry name" value="Sig_transdc_His_kin-like_C"/>
</dbReference>
<evidence type="ECO:0000256" key="5">
    <source>
        <dbReference type="ARBA" id="ARBA00022679"/>
    </source>
</evidence>
<dbReference type="EMBL" id="CP139368">
    <property type="protein sequence ID" value="WPR89489.1"/>
    <property type="molecule type" value="Genomic_DNA"/>
</dbReference>
<evidence type="ECO:0000256" key="9">
    <source>
        <dbReference type="ARBA" id="ARBA00023012"/>
    </source>
</evidence>
<dbReference type="Pfam" id="PF00672">
    <property type="entry name" value="HAMP"/>
    <property type="match status" value="1"/>
</dbReference>
<organism evidence="15 16">
    <name type="scientific">Microbacterium rhizosphaerae</name>
    <dbReference type="NCBI Taxonomy" id="1678237"/>
    <lineage>
        <taxon>Bacteria</taxon>
        <taxon>Bacillati</taxon>
        <taxon>Actinomycetota</taxon>
        <taxon>Actinomycetes</taxon>
        <taxon>Micrococcales</taxon>
        <taxon>Microbacteriaceae</taxon>
        <taxon>Microbacterium</taxon>
    </lineage>
</organism>
<dbReference type="PROSITE" id="PS50109">
    <property type="entry name" value="HIS_KIN"/>
    <property type="match status" value="1"/>
</dbReference>
<feature type="transmembrane region" description="Helical" evidence="12">
    <location>
        <begin position="146"/>
        <end position="170"/>
    </location>
</feature>
<evidence type="ECO:0000313" key="16">
    <source>
        <dbReference type="Proteomes" id="UP001323798"/>
    </source>
</evidence>
<name>A0ABZ0SJE8_9MICO</name>
<keyword evidence="6 12" id="KW-0812">Transmembrane</keyword>
<dbReference type="Gene3D" id="1.10.287.130">
    <property type="match status" value="1"/>
</dbReference>
<dbReference type="InterPro" id="IPR003660">
    <property type="entry name" value="HAMP_dom"/>
</dbReference>
<keyword evidence="9" id="KW-0902">Two-component regulatory system</keyword>
<evidence type="ECO:0000256" key="4">
    <source>
        <dbReference type="ARBA" id="ARBA00022553"/>
    </source>
</evidence>
<gene>
    <name evidence="15" type="ORF">SM116_17295</name>
</gene>
<evidence type="ECO:0000256" key="2">
    <source>
        <dbReference type="ARBA" id="ARBA00004236"/>
    </source>
</evidence>
<dbReference type="Proteomes" id="UP001323798">
    <property type="component" value="Chromosome"/>
</dbReference>
<dbReference type="InterPro" id="IPR003594">
    <property type="entry name" value="HATPase_dom"/>
</dbReference>
<dbReference type="CDD" id="cd00082">
    <property type="entry name" value="HisKA"/>
    <property type="match status" value="1"/>
</dbReference>
<evidence type="ECO:0000259" key="14">
    <source>
        <dbReference type="PROSITE" id="PS50885"/>
    </source>
</evidence>
<dbReference type="InterPro" id="IPR005467">
    <property type="entry name" value="His_kinase_dom"/>
</dbReference>
<evidence type="ECO:0000256" key="1">
    <source>
        <dbReference type="ARBA" id="ARBA00000085"/>
    </source>
</evidence>
<evidence type="ECO:0000256" key="6">
    <source>
        <dbReference type="ARBA" id="ARBA00022692"/>
    </source>
</evidence>
<protein>
    <recommendedName>
        <fullName evidence="3">histidine kinase</fullName>
        <ecNumber evidence="3">2.7.13.3</ecNumber>
    </recommendedName>
</protein>
<comment type="catalytic activity">
    <reaction evidence="1">
        <text>ATP + protein L-histidine = ADP + protein N-phospho-L-histidine.</text>
        <dbReference type="EC" id="2.7.13.3"/>
    </reaction>
</comment>
<dbReference type="PRINTS" id="PR00344">
    <property type="entry name" value="BCTRLSENSOR"/>
</dbReference>
<dbReference type="SUPFAM" id="SSF55874">
    <property type="entry name" value="ATPase domain of HSP90 chaperone/DNA topoisomerase II/histidine kinase"/>
    <property type="match status" value="1"/>
</dbReference>
<dbReference type="InterPro" id="IPR036097">
    <property type="entry name" value="HisK_dim/P_sf"/>
</dbReference>
<evidence type="ECO:0000256" key="10">
    <source>
        <dbReference type="ARBA" id="ARBA00023136"/>
    </source>
</evidence>